<evidence type="ECO:0000259" key="6">
    <source>
        <dbReference type="Pfam" id="PF14508"/>
    </source>
</evidence>
<feature type="chain" id="PRO_5010278581" evidence="4">
    <location>
        <begin position="21"/>
        <end position="744"/>
    </location>
</feature>
<dbReference type="NCBIfam" id="TIGR04183">
    <property type="entry name" value="Por_Secre_tail"/>
    <property type="match status" value="1"/>
</dbReference>
<dbReference type="InterPro" id="IPR019563">
    <property type="entry name" value="GH97_catalytic"/>
</dbReference>
<proteinExistence type="predicted"/>
<evidence type="ECO:0000313" key="9">
    <source>
        <dbReference type="EMBL" id="SFE01411.1"/>
    </source>
</evidence>
<keyword evidence="4" id="KW-0732">Signal</keyword>
<evidence type="ECO:0000256" key="2">
    <source>
        <dbReference type="ARBA" id="ARBA00011245"/>
    </source>
</evidence>
<dbReference type="InterPro" id="IPR026444">
    <property type="entry name" value="Secre_tail"/>
</dbReference>
<evidence type="ECO:0000313" key="10">
    <source>
        <dbReference type="Proteomes" id="UP000181976"/>
    </source>
</evidence>
<dbReference type="Pfam" id="PF14509">
    <property type="entry name" value="GH97_C"/>
    <property type="match status" value="1"/>
</dbReference>
<evidence type="ECO:0000256" key="1">
    <source>
        <dbReference type="ARBA" id="ARBA00001913"/>
    </source>
</evidence>
<dbReference type="Gene3D" id="2.70.98.10">
    <property type="match status" value="1"/>
</dbReference>
<name>A0A1I1X2F6_9BACT</name>
<feature type="domain" description="Glycosyl-hydrolase 97 N-terminal" evidence="6">
    <location>
        <begin position="57"/>
        <end position="288"/>
    </location>
</feature>
<dbReference type="OrthoDB" id="1109141at2"/>
<feature type="domain" description="Secretion system C-terminal sorting" evidence="8">
    <location>
        <begin position="668"/>
        <end position="738"/>
    </location>
</feature>
<evidence type="ECO:0000259" key="8">
    <source>
        <dbReference type="Pfam" id="PF18962"/>
    </source>
</evidence>
<dbReference type="STRING" id="385682.SAMN05444380_105111"/>
<dbReference type="Proteomes" id="UP000181976">
    <property type="component" value="Unassembled WGS sequence"/>
</dbReference>
<dbReference type="PANTHER" id="PTHR35803">
    <property type="entry name" value="GLUCAN 1,4-ALPHA-GLUCOSIDASE SUSB-RELATED"/>
    <property type="match status" value="1"/>
</dbReference>
<dbReference type="Pfam" id="PF18962">
    <property type="entry name" value="Por_Secre_tail"/>
    <property type="match status" value="1"/>
</dbReference>
<keyword evidence="10" id="KW-1185">Reference proteome</keyword>
<evidence type="ECO:0000259" key="7">
    <source>
        <dbReference type="Pfam" id="PF14509"/>
    </source>
</evidence>
<dbReference type="InterPro" id="IPR029483">
    <property type="entry name" value="GH97_C"/>
</dbReference>
<feature type="domain" description="Glycosyl-hydrolase 97 C-terminal oligomerisation" evidence="7">
    <location>
        <begin position="549"/>
        <end position="648"/>
    </location>
</feature>
<dbReference type="InterPro" id="IPR017853">
    <property type="entry name" value="GH"/>
</dbReference>
<dbReference type="Pfam" id="PF14508">
    <property type="entry name" value="GH97_N"/>
    <property type="match status" value="1"/>
</dbReference>
<dbReference type="eggNOG" id="COG1082">
    <property type="taxonomic scope" value="Bacteria"/>
</dbReference>
<accession>A0A1I1X2F6</accession>
<reference evidence="9 10" key="1">
    <citation type="submission" date="2016-10" db="EMBL/GenBank/DDBJ databases">
        <authorList>
            <person name="de Groot N.N."/>
        </authorList>
    </citation>
    <scope>NUCLEOTIDE SEQUENCE [LARGE SCALE GENOMIC DNA]</scope>
    <source>
        <strain evidence="9 10">DSM 19012</strain>
    </source>
</reference>
<gene>
    <name evidence="9" type="ORF">SAMN05444380_105111</name>
</gene>
<evidence type="ECO:0000259" key="5">
    <source>
        <dbReference type="Pfam" id="PF10566"/>
    </source>
</evidence>
<feature type="signal peptide" evidence="4">
    <location>
        <begin position="1"/>
        <end position="20"/>
    </location>
</feature>
<dbReference type="AlphaFoldDB" id="A0A1I1X2F6"/>
<dbReference type="InterPro" id="IPR052720">
    <property type="entry name" value="Glycosyl_hydrolase_97"/>
</dbReference>
<protein>
    <submittedName>
        <fullName evidence="9">Alpha-glucosidase</fullName>
    </submittedName>
</protein>
<dbReference type="EMBL" id="FONA01000005">
    <property type="protein sequence ID" value="SFE01411.1"/>
    <property type="molecule type" value="Genomic_DNA"/>
</dbReference>
<dbReference type="InterPro" id="IPR029486">
    <property type="entry name" value="GH97_N"/>
</dbReference>
<comment type="subunit">
    <text evidence="2">Monomer.</text>
</comment>
<sequence length="744" mass="84775">MRIKVIFILVWISHITFSHTSDLTSFRSDSVDIYNAAEVVDVPLFKTKEGPFFTKSVQSPSETLNLQVMVSSNSITYEINKENKTVIAPSLLDLTLGSGNLCTGLTIEKNQTENIHENLVLPYGEQKTVLNNYKEFVLTLKNKYSLRFELIFRVYDEGVGFRYRFPEDNTVTTIRITKENTQFHLNQPYTAWKETYNERGYTPSSTDGLRSLIPLTLTSDQFALVINEAGNDNYARITLTGNGQIIQTHLAGTTQTHQLPFQTPWRYIQIAEDTQKLVRDKYLLYGLNNTPYNSQEWEWVKPGTVFRCVTLTTEGALEAIDFCSALNIDYMMFDAGWYGLGYGKNNEDNPASNPMKVIDDIDMPTVVNYAKEKNIGIILYINKVAWYNYDNRAMFDLYESWGIKGLKLGFMDGYSSYGIKKIYDIVKEAGKRRMIVNVHDNFRPTGLVRKYPNLMTAEGVRGNEYTSTHSGNHTTLIPYTRMLTGATDYTICFKESEENYPSKLKTSKGHQLALSVINYSPLQHIMWYGRPSNYKVPLETELFSFLPTVWEQSVLAKGEMGNFVSYARKKDDQWFLATINNETSRVVRIPLSFLEQNSDYEVTFYRDKDSATIEKTVTTLENLKNDGTITPEGLQVALAPNSGEVAIFRELEGTTGIEEDTKTPKTLLFPNPANNYITLQATHLSGQNVLVRIFSCKGQALISKHLNWRKGKTTLNVSSLPEGCYLLSIESKNSKETHWLYISH</sequence>
<dbReference type="InterPro" id="IPR014718">
    <property type="entry name" value="GH-type_carb-bd"/>
</dbReference>
<dbReference type="GO" id="GO:0030246">
    <property type="term" value="F:carbohydrate binding"/>
    <property type="evidence" value="ECO:0007669"/>
    <property type="project" value="InterPro"/>
</dbReference>
<evidence type="ECO:0000256" key="4">
    <source>
        <dbReference type="SAM" id="SignalP"/>
    </source>
</evidence>
<dbReference type="SUPFAM" id="SSF51445">
    <property type="entry name" value="(Trans)glycosidases"/>
    <property type="match status" value="1"/>
</dbReference>
<comment type="cofactor">
    <cofactor evidence="1">
        <name>Ca(2+)</name>
        <dbReference type="ChEBI" id="CHEBI:29108"/>
    </cofactor>
</comment>
<evidence type="ECO:0000256" key="3">
    <source>
        <dbReference type="ARBA" id="ARBA00022837"/>
    </source>
</evidence>
<dbReference type="Pfam" id="PF10566">
    <property type="entry name" value="Glyco_hydro_97"/>
    <property type="match status" value="1"/>
</dbReference>
<feature type="domain" description="Glycosyl-hydrolase 97 catalytic" evidence="5">
    <location>
        <begin position="311"/>
        <end position="460"/>
    </location>
</feature>
<keyword evidence="3" id="KW-0106">Calcium</keyword>
<dbReference type="Gene3D" id="3.20.20.70">
    <property type="entry name" value="Aldolase class I"/>
    <property type="match status" value="1"/>
</dbReference>
<dbReference type="InParanoid" id="A0A1I1X2F6"/>
<organism evidence="9 10">
    <name type="scientific">Thermophagus xiamenensis</name>
    <dbReference type="NCBI Taxonomy" id="385682"/>
    <lineage>
        <taxon>Bacteria</taxon>
        <taxon>Pseudomonadati</taxon>
        <taxon>Bacteroidota</taxon>
        <taxon>Bacteroidia</taxon>
        <taxon>Marinilabiliales</taxon>
        <taxon>Marinilabiliaceae</taxon>
        <taxon>Thermophagus</taxon>
    </lineage>
</organism>
<dbReference type="InterPro" id="IPR013785">
    <property type="entry name" value="Aldolase_TIM"/>
</dbReference>
<dbReference type="RefSeq" id="WP_010526659.1">
    <property type="nucleotide sequence ID" value="NZ_AFSL01000014.1"/>
</dbReference>